<dbReference type="CDD" id="cd06268">
    <property type="entry name" value="PBP1_ABC_transporter_LIVBP-like"/>
    <property type="match status" value="1"/>
</dbReference>
<evidence type="ECO:0000313" key="1">
    <source>
        <dbReference type="EMBL" id="TDD45086.1"/>
    </source>
</evidence>
<protein>
    <submittedName>
        <fullName evidence="1">Uncharacterized protein</fullName>
    </submittedName>
</protein>
<name>A0A4R4YJQ1_9ACTN</name>
<comment type="caution">
    <text evidence="1">The sequence shown here is derived from an EMBL/GenBank/DDBJ whole genome shotgun (WGS) entry which is preliminary data.</text>
</comment>
<keyword evidence="2" id="KW-1185">Reference proteome</keyword>
<dbReference type="Gene3D" id="3.40.50.2300">
    <property type="match status" value="2"/>
</dbReference>
<sequence length="822" mass="90149">MHERWTAHRLRGARQCVMVAPSHVAAEQGVEQLLAAAAAQFFQGNRLGRGRGAPHFALASWLATLQREGRERLSEDEVVAQLSAHFSQYELFYEGQELREDTQIRVPLATISDLPWWIKLPASVLPRLVLHIADTVFGPQRWFEHRGESRQQERRRDEPEPLKGSLFTLAKRFAGIEGQAPTRQQVNALLADALLEDLRRAYSRGGLFGRGRRRRTYPVLLLGCESGEATTDLLRAIKDVRNSRPRRGTFKKDPLLVVAAGPRAASDVDARAQEEAAPGSPEAAYMGWHEGLKEAPRRDRVWLLPFAIPTSPPPATVRDRVMKLRPPQRVPWMSFVGLGLLVAGVVAVPVSSHEFCRPWWSPSVRAWPPGVLDAMTLEDLGDDGKQCVGLAGEDPPRVDTKELGGVIDKIKETNAKVVLNPKHITVVHLTILSPGNEQGVRVAREELRGLAIAQQESLEEDAPIRLLLANAGANMEYADRAAQKIVEEARRDPRIVGVVGLGLSTQQTIDAVQRLGQAGLPSVGSATTADELIDASPYYYQVSPGNRRQAVFAAAYASADLRARRARVYYSADPDDTYSHELATAMRDELPVAGVEISDHAGYRVTDEGPGESVGQLGRRACQAAERPDEIVVYAGRAERFEQFLTGMKLACQNRYPRILATDDVSRFVLSGANRKYPGLRLEYMTLASSALWGADCQATRRQSGFYIRYNGLFGGACEENRDGRALLTFDALAVIRQAAANVLAKDAVTLKTQGIVAGLADIRGKGLVSGVSGDLDYSDSEAPRTPVDKAIQVLRATEGQPCLAKVAGKFSSQPWIARDCP</sequence>
<dbReference type="AlphaFoldDB" id="A0A4R4YJQ1"/>
<dbReference type="SUPFAM" id="SSF53822">
    <property type="entry name" value="Periplasmic binding protein-like I"/>
    <property type="match status" value="1"/>
</dbReference>
<proteinExistence type="predicted"/>
<evidence type="ECO:0000313" key="2">
    <source>
        <dbReference type="Proteomes" id="UP000295302"/>
    </source>
</evidence>
<dbReference type="RefSeq" id="WP_132616003.1">
    <property type="nucleotide sequence ID" value="NZ_SMKQ01000085.1"/>
</dbReference>
<dbReference type="EMBL" id="SMKQ01000085">
    <property type="protein sequence ID" value="TDD45086.1"/>
    <property type="molecule type" value="Genomic_DNA"/>
</dbReference>
<dbReference type="InterPro" id="IPR028082">
    <property type="entry name" value="Peripla_BP_I"/>
</dbReference>
<dbReference type="Proteomes" id="UP000295302">
    <property type="component" value="Unassembled WGS sequence"/>
</dbReference>
<gene>
    <name evidence="1" type="ORF">E1286_25050</name>
</gene>
<accession>A0A4R4YJQ1</accession>
<reference evidence="1 2" key="1">
    <citation type="submission" date="2019-03" db="EMBL/GenBank/DDBJ databases">
        <title>Draft genome sequences of novel Actinobacteria.</title>
        <authorList>
            <person name="Sahin N."/>
            <person name="Ay H."/>
            <person name="Saygin H."/>
        </authorList>
    </citation>
    <scope>NUCLEOTIDE SEQUENCE [LARGE SCALE GENOMIC DNA]</scope>
    <source>
        <strain evidence="1 2">CH32</strain>
    </source>
</reference>
<dbReference type="OrthoDB" id="3440574at2"/>
<organism evidence="1 2">
    <name type="scientific">Nonomuraea terrae</name>
    <dbReference type="NCBI Taxonomy" id="2530383"/>
    <lineage>
        <taxon>Bacteria</taxon>
        <taxon>Bacillati</taxon>
        <taxon>Actinomycetota</taxon>
        <taxon>Actinomycetes</taxon>
        <taxon>Streptosporangiales</taxon>
        <taxon>Streptosporangiaceae</taxon>
        <taxon>Nonomuraea</taxon>
    </lineage>
</organism>